<keyword evidence="2" id="KW-1003">Cell membrane</keyword>
<evidence type="ECO:0000259" key="8">
    <source>
        <dbReference type="SMART" id="SM00014"/>
    </source>
</evidence>
<evidence type="ECO:0000313" key="10">
    <source>
        <dbReference type="Proteomes" id="UP000886723"/>
    </source>
</evidence>
<keyword evidence="5 7" id="KW-1133">Transmembrane helix</keyword>
<reference evidence="9" key="2">
    <citation type="journal article" date="2021" name="PeerJ">
        <title>Extensive microbial diversity within the chicken gut microbiome revealed by metagenomics and culture.</title>
        <authorList>
            <person name="Gilroy R."/>
            <person name="Ravi A."/>
            <person name="Getino M."/>
            <person name="Pursley I."/>
            <person name="Horton D.L."/>
            <person name="Alikhan N.F."/>
            <person name="Baker D."/>
            <person name="Gharbi K."/>
            <person name="Hall N."/>
            <person name="Watson M."/>
            <person name="Adriaenssens E.M."/>
            <person name="Foster-Nyarko E."/>
            <person name="Jarju S."/>
            <person name="Secka A."/>
            <person name="Antonio M."/>
            <person name="Oren A."/>
            <person name="Chaudhuri R.R."/>
            <person name="La Ragione R."/>
            <person name="Hildebrand F."/>
            <person name="Pallen M.J."/>
        </authorList>
    </citation>
    <scope>NUCLEOTIDE SEQUENCE</scope>
    <source>
        <strain evidence="9">ChiBcec2-4451</strain>
    </source>
</reference>
<keyword evidence="6 7" id="KW-0472">Membrane</keyword>
<evidence type="ECO:0000256" key="3">
    <source>
        <dbReference type="ARBA" id="ARBA00022692"/>
    </source>
</evidence>
<dbReference type="GO" id="GO:0005886">
    <property type="term" value="C:plasma membrane"/>
    <property type="evidence" value="ECO:0007669"/>
    <property type="project" value="UniProtKB-SubCell"/>
</dbReference>
<sequence length="179" mass="19770">MADFQFAVLDFIQNHLRTPVGDAVMPIITRLGNGGILWVATGFLLLVSRKHRKTGVMVLAALAIEYLLCNVWLKNAVAAARPCDLNQSVQLLIARPRDYSFPSGHTGASFAAVTALYLGKERYWYLALIPAVLIAFSRMYLYVHFPTDILGGIVVGAVSGFLAFGCVRLFSSWYGKREQ</sequence>
<dbReference type="PANTHER" id="PTHR14969:SF62">
    <property type="entry name" value="DECAPRENYLPHOSPHORYL-5-PHOSPHORIBOSE PHOSPHATASE RV3807C-RELATED"/>
    <property type="match status" value="1"/>
</dbReference>
<feature type="transmembrane region" description="Helical" evidence="7">
    <location>
        <begin position="149"/>
        <end position="170"/>
    </location>
</feature>
<gene>
    <name evidence="9" type="ORF">IAA63_04560</name>
</gene>
<dbReference type="AlphaFoldDB" id="A0A9D1NTU4"/>
<proteinExistence type="predicted"/>
<evidence type="ECO:0000256" key="2">
    <source>
        <dbReference type="ARBA" id="ARBA00022475"/>
    </source>
</evidence>
<evidence type="ECO:0000256" key="6">
    <source>
        <dbReference type="ARBA" id="ARBA00023136"/>
    </source>
</evidence>
<protein>
    <submittedName>
        <fullName evidence="9">Phosphatase PAP2 family protein</fullName>
    </submittedName>
</protein>
<evidence type="ECO:0000256" key="7">
    <source>
        <dbReference type="SAM" id="Phobius"/>
    </source>
</evidence>
<evidence type="ECO:0000313" key="9">
    <source>
        <dbReference type="EMBL" id="HIV12398.1"/>
    </source>
</evidence>
<dbReference type="Pfam" id="PF01569">
    <property type="entry name" value="PAP2"/>
    <property type="match status" value="1"/>
</dbReference>
<organism evidence="9 10">
    <name type="scientific">Candidatus Pullilachnospira stercoravium</name>
    <dbReference type="NCBI Taxonomy" id="2840913"/>
    <lineage>
        <taxon>Bacteria</taxon>
        <taxon>Bacillati</taxon>
        <taxon>Bacillota</taxon>
        <taxon>Clostridia</taxon>
        <taxon>Lachnospirales</taxon>
        <taxon>Lachnospiraceae</taxon>
        <taxon>Lachnospiraceae incertae sedis</taxon>
        <taxon>Candidatus Pullilachnospira</taxon>
    </lineage>
</organism>
<feature type="domain" description="Phosphatidic acid phosphatase type 2/haloperoxidase" evidence="8">
    <location>
        <begin position="54"/>
        <end position="164"/>
    </location>
</feature>
<keyword evidence="4" id="KW-0378">Hydrolase</keyword>
<dbReference type="SMART" id="SM00014">
    <property type="entry name" value="acidPPc"/>
    <property type="match status" value="1"/>
</dbReference>
<feature type="transmembrane region" description="Helical" evidence="7">
    <location>
        <begin position="27"/>
        <end position="47"/>
    </location>
</feature>
<dbReference type="SUPFAM" id="SSF48317">
    <property type="entry name" value="Acid phosphatase/Vanadium-dependent haloperoxidase"/>
    <property type="match status" value="1"/>
</dbReference>
<evidence type="ECO:0000256" key="1">
    <source>
        <dbReference type="ARBA" id="ARBA00004651"/>
    </source>
</evidence>
<dbReference type="GO" id="GO:0016787">
    <property type="term" value="F:hydrolase activity"/>
    <property type="evidence" value="ECO:0007669"/>
    <property type="project" value="UniProtKB-KW"/>
</dbReference>
<comment type="subcellular location">
    <subcellularLocation>
        <location evidence="1">Cell membrane</location>
        <topology evidence="1">Multi-pass membrane protein</topology>
    </subcellularLocation>
</comment>
<comment type="caution">
    <text evidence="9">The sequence shown here is derived from an EMBL/GenBank/DDBJ whole genome shotgun (WGS) entry which is preliminary data.</text>
</comment>
<dbReference type="PANTHER" id="PTHR14969">
    <property type="entry name" value="SPHINGOSINE-1-PHOSPHATE PHOSPHOHYDROLASE"/>
    <property type="match status" value="1"/>
</dbReference>
<evidence type="ECO:0000256" key="4">
    <source>
        <dbReference type="ARBA" id="ARBA00022801"/>
    </source>
</evidence>
<reference evidence="9" key="1">
    <citation type="submission" date="2020-10" db="EMBL/GenBank/DDBJ databases">
        <authorList>
            <person name="Gilroy R."/>
        </authorList>
    </citation>
    <scope>NUCLEOTIDE SEQUENCE</scope>
    <source>
        <strain evidence="9">ChiBcec2-4451</strain>
    </source>
</reference>
<accession>A0A9D1NTU4</accession>
<keyword evidence="3 7" id="KW-0812">Transmembrane</keyword>
<dbReference type="Gene3D" id="1.20.144.10">
    <property type="entry name" value="Phosphatidic acid phosphatase type 2/haloperoxidase"/>
    <property type="match status" value="1"/>
</dbReference>
<dbReference type="InterPro" id="IPR036938">
    <property type="entry name" value="PAP2/HPO_sf"/>
</dbReference>
<dbReference type="InterPro" id="IPR000326">
    <property type="entry name" value="PAP2/HPO"/>
</dbReference>
<evidence type="ECO:0000256" key="5">
    <source>
        <dbReference type="ARBA" id="ARBA00022989"/>
    </source>
</evidence>
<name>A0A9D1NTU4_9FIRM</name>
<feature type="transmembrane region" description="Helical" evidence="7">
    <location>
        <begin position="123"/>
        <end position="143"/>
    </location>
</feature>
<dbReference type="EMBL" id="DVON01000098">
    <property type="protein sequence ID" value="HIV12398.1"/>
    <property type="molecule type" value="Genomic_DNA"/>
</dbReference>
<dbReference type="Proteomes" id="UP000886723">
    <property type="component" value="Unassembled WGS sequence"/>
</dbReference>